<dbReference type="InterPro" id="IPR036614">
    <property type="entry name" value="RusA-like_sf"/>
</dbReference>
<dbReference type="SUPFAM" id="SSF103084">
    <property type="entry name" value="Holliday junction resolvase RusA"/>
    <property type="match status" value="1"/>
</dbReference>
<organism evidence="1 2">
    <name type="scientific">Streptomyces mordarskii</name>
    <dbReference type="NCBI Taxonomy" id="1226758"/>
    <lineage>
        <taxon>Bacteria</taxon>
        <taxon>Bacillati</taxon>
        <taxon>Actinomycetota</taxon>
        <taxon>Actinomycetes</taxon>
        <taxon>Kitasatosporales</taxon>
        <taxon>Streptomycetaceae</taxon>
        <taxon>Streptomyces</taxon>
    </lineage>
</organism>
<protein>
    <submittedName>
        <fullName evidence="1">Uncharacterized protein</fullName>
    </submittedName>
</protein>
<dbReference type="Pfam" id="PF05866">
    <property type="entry name" value="RusA"/>
    <property type="match status" value="1"/>
</dbReference>
<dbReference type="InterPro" id="IPR008822">
    <property type="entry name" value="Endonuclease_RusA-like"/>
</dbReference>
<dbReference type="RefSeq" id="WP_346160789.1">
    <property type="nucleotide sequence ID" value="NZ_BAAABZ010000071.1"/>
</dbReference>
<evidence type="ECO:0000313" key="2">
    <source>
        <dbReference type="Proteomes" id="UP001501576"/>
    </source>
</evidence>
<dbReference type="Proteomes" id="UP001501576">
    <property type="component" value="Unassembled WGS sequence"/>
</dbReference>
<sequence>MTLTDESFAVYSAGEQITENGPGITYVYARTPIGRVRMTAEEADDLGRKLIAAADCDRRLHLSDEDAANPYLDPYPWCPEPALTVTVYGIAGPQGSKSPVGWGLSRKTGKNIPLMKESSAKVKPWRDKVSGAITAAILRGDAKPLSGAVYAEITFTMPKPTNAPKRRRTYPAVSPDIDKLERSTYDAISTAKAWEDDGRVIESHSRKVYPGEHPDALDQPGAIIRLYALTGALQ</sequence>
<name>A0ABN1DWJ8_9ACTN</name>
<gene>
    <name evidence="1" type="ORF">GCM10010390_65190</name>
</gene>
<keyword evidence="2" id="KW-1185">Reference proteome</keyword>
<proteinExistence type="predicted"/>
<dbReference type="Gene3D" id="3.30.1330.70">
    <property type="entry name" value="Holliday junction resolvase RusA"/>
    <property type="match status" value="1"/>
</dbReference>
<comment type="caution">
    <text evidence="1">The sequence shown here is derived from an EMBL/GenBank/DDBJ whole genome shotgun (WGS) entry which is preliminary data.</text>
</comment>
<evidence type="ECO:0000313" key="1">
    <source>
        <dbReference type="EMBL" id="GAA0554086.1"/>
    </source>
</evidence>
<accession>A0ABN1DWJ8</accession>
<reference evidence="1 2" key="1">
    <citation type="journal article" date="2019" name="Int. J. Syst. Evol. Microbiol.">
        <title>The Global Catalogue of Microorganisms (GCM) 10K type strain sequencing project: providing services to taxonomists for standard genome sequencing and annotation.</title>
        <authorList>
            <consortium name="The Broad Institute Genomics Platform"/>
            <consortium name="The Broad Institute Genome Sequencing Center for Infectious Disease"/>
            <person name="Wu L."/>
            <person name="Ma J."/>
        </authorList>
    </citation>
    <scope>NUCLEOTIDE SEQUENCE [LARGE SCALE GENOMIC DNA]</scope>
    <source>
        <strain evidence="1 2">JCM 5052</strain>
    </source>
</reference>
<dbReference type="EMBL" id="BAAABZ010000071">
    <property type="protein sequence ID" value="GAA0554086.1"/>
    <property type="molecule type" value="Genomic_DNA"/>
</dbReference>